<feature type="domain" description="Metallo-beta-lactamase" evidence="1">
    <location>
        <begin position="11"/>
        <end position="191"/>
    </location>
</feature>
<dbReference type="InterPro" id="IPR036866">
    <property type="entry name" value="RibonucZ/Hydroxyglut_hydro"/>
</dbReference>
<name>A0A4R6QSJ8_9BURK</name>
<dbReference type="SMART" id="SM00849">
    <property type="entry name" value="Lactamase_B"/>
    <property type="match status" value="1"/>
</dbReference>
<dbReference type="PANTHER" id="PTHR47619">
    <property type="entry name" value="METALLO-HYDROLASE YYCJ-RELATED"/>
    <property type="match status" value="1"/>
</dbReference>
<dbReference type="RefSeq" id="WP_133698812.1">
    <property type="nucleotide sequence ID" value="NZ_SNXS01000001.1"/>
</dbReference>
<reference evidence="2 3" key="1">
    <citation type="submission" date="2019-03" db="EMBL/GenBank/DDBJ databases">
        <title>Genomic Encyclopedia of Type Strains, Phase IV (KMG-IV): sequencing the most valuable type-strain genomes for metagenomic binning, comparative biology and taxonomic classification.</title>
        <authorList>
            <person name="Goeker M."/>
        </authorList>
    </citation>
    <scope>NUCLEOTIDE SEQUENCE [LARGE SCALE GENOMIC DNA]</scope>
    <source>
        <strain evidence="2 3">DSM 16998</strain>
    </source>
</reference>
<dbReference type="PANTHER" id="PTHR47619:SF1">
    <property type="entry name" value="EXODEOXYRIBONUCLEASE WALJ"/>
    <property type="match status" value="1"/>
</dbReference>
<keyword evidence="3" id="KW-1185">Reference proteome</keyword>
<dbReference type="InParanoid" id="A0A4R6QSJ8"/>
<dbReference type="OrthoDB" id="9803916at2"/>
<dbReference type="EMBL" id="SNXS01000001">
    <property type="protein sequence ID" value="TDP74156.1"/>
    <property type="molecule type" value="Genomic_DNA"/>
</dbReference>
<dbReference type="AlphaFoldDB" id="A0A4R6QSJ8"/>
<proteinExistence type="predicted"/>
<sequence length="259" mass="27925">MRLRNLGSGSTGNSTLVEASQGITTTRVLVDCGFSLRELERRLQWAGTTAAELDGVFITHEHGDHVGCAFTLARKHGVPVFISRGTWRAVDEPELPKGKLFFAQDSQAIALGDLELQPYAVPHDAQEPLQLICSDGRSKLGILTDAGSITTQMQGLLQGLDALLLEFNHDLEMLRHSSYPAGLKKRIAGSHGHLSNDSAAELLAACKHANLQHVVAAHLSERNNRPALVRELMGKVLGLPAAGLAVADPKLGLDWLQIE</sequence>
<dbReference type="InterPro" id="IPR001279">
    <property type="entry name" value="Metallo-B-lactamas"/>
</dbReference>
<dbReference type="Gene3D" id="3.60.15.10">
    <property type="entry name" value="Ribonuclease Z/Hydroxyacylglutathione hydrolase-like"/>
    <property type="match status" value="1"/>
</dbReference>
<protein>
    <submittedName>
        <fullName evidence="2">Phosphoribosyl 1,2-cyclic phosphodiesterase</fullName>
    </submittedName>
</protein>
<organism evidence="2 3">
    <name type="scientific">Roseateles toxinivorans</name>
    <dbReference type="NCBI Taxonomy" id="270368"/>
    <lineage>
        <taxon>Bacteria</taxon>
        <taxon>Pseudomonadati</taxon>
        <taxon>Pseudomonadota</taxon>
        <taxon>Betaproteobacteria</taxon>
        <taxon>Burkholderiales</taxon>
        <taxon>Sphaerotilaceae</taxon>
        <taxon>Roseateles</taxon>
    </lineage>
</organism>
<dbReference type="SUPFAM" id="SSF56281">
    <property type="entry name" value="Metallo-hydrolase/oxidoreductase"/>
    <property type="match status" value="1"/>
</dbReference>
<comment type="caution">
    <text evidence="2">The sequence shown here is derived from an EMBL/GenBank/DDBJ whole genome shotgun (WGS) entry which is preliminary data.</text>
</comment>
<dbReference type="InterPro" id="IPR052533">
    <property type="entry name" value="WalJ/YycJ-like"/>
</dbReference>
<accession>A0A4R6QSJ8</accession>
<evidence type="ECO:0000313" key="3">
    <source>
        <dbReference type="Proteomes" id="UP000295361"/>
    </source>
</evidence>
<dbReference type="Proteomes" id="UP000295361">
    <property type="component" value="Unassembled WGS sequence"/>
</dbReference>
<gene>
    <name evidence="2" type="ORF">DES47_101208</name>
</gene>
<evidence type="ECO:0000313" key="2">
    <source>
        <dbReference type="EMBL" id="TDP74156.1"/>
    </source>
</evidence>
<dbReference type="Pfam" id="PF12706">
    <property type="entry name" value="Lactamase_B_2"/>
    <property type="match status" value="1"/>
</dbReference>
<evidence type="ECO:0000259" key="1">
    <source>
        <dbReference type="SMART" id="SM00849"/>
    </source>
</evidence>